<dbReference type="Proteomes" id="UP000265618">
    <property type="component" value="Unassembled WGS sequence"/>
</dbReference>
<organism evidence="1 2">
    <name type="scientific">Kipferlia bialata</name>
    <dbReference type="NCBI Taxonomy" id="797122"/>
    <lineage>
        <taxon>Eukaryota</taxon>
        <taxon>Metamonada</taxon>
        <taxon>Carpediemonas-like organisms</taxon>
        <taxon>Kipferlia</taxon>
    </lineage>
</organism>
<dbReference type="AlphaFoldDB" id="A0A9K3DBF0"/>
<accession>A0A9K3DBF0</accession>
<keyword evidence="2" id="KW-1185">Reference proteome</keyword>
<comment type="caution">
    <text evidence="1">The sequence shown here is derived from an EMBL/GenBank/DDBJ whole genome shotgun (WGS) entry which is preliminary data.</text>
</comment>
<dbReference type="EMBL" id="BDIP01008839">
    <property type="protein sequence ID" value="GIQ92042.1"/>
    <property type="molecule type" value="Genomic_DNA"/>
</dbReference>
<sequence>MSREIERLNEGEIERETHFKDSWHHAYQSSPYIVVTGLVPELTE</sequence>
<feature type="non-terminal residue" evidence="1">
    <location>
        <position position="44"/>
    </location>
</feature>
<name>A0A9K3DBF0_9EUKA</name>
<gene>
    <name evidence="1" type="ORF">KIPB_015582</name>
</gene>
<proteinExistence type="predicted"/>
<evidence type="ECO:0000313" key="1">
    <source>
        <dbReference type="EMBL" id="GIQ92042.1"/>
    </source>
</evidence>
<evidence type="ECO:0000313" key="2">
    <source>
        <dbReference type="Proteomes" id="UP000265618"/>
    </source>
</evidence>
<reference evidence="1 2" key="1">
    <citation type="journal article" date="2018" name="PLoS ONE">
        <title>The draft genome of Kipferlia bialata reveals reductive genome evolution in fornicate parasites.</title>
        <authorList>
            <person name="Tanifuji G."/>
            <person name="Takabayashi S."/>
            <person name="Kume K."/>
            <person name="Takagi M."/>
            <person name="Nakayama T."/>
            <person name="Kamikawa R."/>
            <person name="Inagaki Y."/>
            <person name="Hashimoto T."/>
        </authorList>
    </citation>
    <scope>NUCLEOTIDE SEQUENCE [LARGE SCALE GENOMIC DNA]</scope>
    <source>
        <strain evidence="1">NY0173</strain>
    </source>
</reference>
<protein>
    <submittedName>
        <fullName evidence="1">Uncharacterized protein</fullName>
    </submittedName>
</protein>
<dbReference type="OrthoDB" id="2573941at2759"/>